<protein>
    <recommendedName>
        <fullName evidence="2">DUF4440 domain-containing protein</fullName>
    </recommendedName>
</protein>
<dbReference type="InterPro" id="IPR032710">
    <property type="entry name" value="NTF2-like_dom_sf"/>
</dbReference>
<proteinExistence type="predicted"/>
<evidence type="ECO:0000313" key="1">
    <source>
        <dbReference type="EMBL" id="SVC44997.1"/>
    </source>
</evidence>
<dbReference type="AlphaFoldDB" id="A0A382MBB3"/>
<sequence>MKIFRLIVLILFTLVHAQHAFAQDYSQAIREARASLDRFIEKWNSIDDAAVREELSFPHISHGPNGFVVIEQAQDWFVGYDNLRQQGWGSSAFNNITVRQASDDKVNFTVEFSRIRPNGEVYLSGLVYYVWTRQDGEWGMQYRSGDLFFERHDSAEVESAIAEAMETIEEFFIAFNSADNSALREVTHIPQIMLNQNFFIHAENTSSPLTNIDFNRLREQESWLRSDRIDVQVTHATPTRVFFELAFERYDRNNEKYRTVPALWVLSKRDNRWGVDFRSLMEPSFQR</sequence>
<gene>
    <name evidence="1" type="ORF">METZ01_LOCUS297851</name>
</gene>
<dbReference type="SUPFAM" id="SSF54427">
    <property type="entry name" value="NTF2-like"/>
    <property type="match status" value="1"/>
</dbReference>
<organism evidence="1">
    <name type="scientific">marine metagenome</name>
    <dbReference type="NCBI Taxonomy" id="408172"/>
    <lineage>
        <taxon>unclassified sequences</taxon>
        <taxon>metagenomes</taxon>
        <taxon>ecological metagenomes</taxon>
    </lineage>
</organism>
<reference evidence="1" key="1">
    <citation type="submission" date="2018-05" db="EMBL/GenBank/DDBJ databases">
        <authorList>
            <person name="Lanie J.A."/>
            <person name="Ng W.-L."/>
            <person name="Kazmierczak K.M."/>
            <person name="Andrzejewski T.M."/>
            <person name="Davidsen T.M."/>
            <person name="Wayne K.J."/>
            <person name="Tettelin H."/>
            <person name="Glass J.I."/>
            <person name="Rusch D."/>
            <person name="Podicherti R."/>
            <person name="Tsui H.-C.T."/>
            <person name="Winkler M.E."/>
        </authorList>
    </citation>
    <scope>NUCLEOTIDE SEQUENCE</scope>
</reference>
<accession>A0A382MBB3</accession>
<evidence type="ECO:0008006" key="2">
    <source>
        <dbReference type="Google" id="ProtNLM"/>
    </source>
</evidence>
<dbReference type="EMBL" id="UINC01091881">
    <property type="protein sequence ID" value="SVC44997.1"/>
    <property type="molecule type" value="Genomic_DNA"/>
</dbReference>
<name>A0A382MBB3_9ZZZZ</name>